<dbReference type="Gene3D" id="1.10.10.10">
    <property type="entry name" value="Winged helix-like DNA-binding domain superfamily/Winged helix DNA-binding domain"/>
    <property type="match status" value="1"/>
</dbReference>
<proteinExistence type="predicted"/>
<name>A0AAP5AJT4_9GAMM</name>
<protein>
    <submittedName>
        <fullName evidence="1">DNA-binding MarR family transcriptional regulator</fullName>
    </submittedName>
</protein>
<sequence>MIPLLSNTHRYLSALLPGQVSAASAWKAPSLPYFLLNAFELAQLQVNGHPVILAASKDVTSQQTLHKMLLRLRGVAGCRVLYVTSRLSAHQRRRFLDERIEFVVPDSQLFAPSLALNLAENASPSSPHAELLMLGHATQAMLLRLLLSGERSMPTRSLAQELGYSPMTASRANRELESARLATIKKVGSVSVLSLEDSHRAVWERAQPLVRTPVAKRLHAVGPTAGLRIAGETALAEHTLLVRPSETVFAIGQNDWRLIESEFTISPEADADTFELQVWNYRPLPWGDTLSVDPLSLLLSLRDEVDERVQISLEELERNTWERLKG</sequence>
<dbReference type="Proteomes" id="UP001226084">
    <property type="component" value="Unassembled WGS sequence"/>
</dbReference>
<reference evidence="1" key="1">
    <citation type="submission" date="2023-07" db="EMBL/GenBank/DDBJ databases">
        <title>Functional and genomic diversity of the sorghum phyllosphere microbiome.</title>
        <authorList>
            <person name="Shade A."/>
        </authorList>
    </citation>
    <scope>NUCLEOTIDE SEQUENCE</scope>
    <source>
        <strain evidence="1">SORGH_AS_0457</strain>
    </source>
</reference>
<dbReference type="SUPFAM" id="SSF46785">
    <property type="entry name" value="Winged helix' DNA-binding domain"/>
    <property type="match status" value="1"/>
</dbReference>
<organism evidence="1 2">
    <name type="scientific">Stenotrophomonas rhizophila</name>
    <dbReference type="NCBI Taxonomy" id="216778"/>
    <lineage>
        <taxon>Bacteria</taxon>
        <taxon>Pseudomonadati</taxon>
        <taxon>Pseudomonadota</taxon>
        <taxon>Gammaproteobacteria</taxon>
        <taxon>Lysobacterales</taxon>
        <taxon>Lysobacteraceae</taxon>
        <taxon>Stenotrophomonas</taxon>
    </lineage>
</organism>
<comment type="caution">
    <text evidence="1">The sequence shown here is derived from an EMBL/GenBank/DDBJ whole genome shotgun (WGS) entry which is preliminary data.</text>
</comment>
<keyword evidence="1" id="KW-0238">DNA-binding</keyword>
<evidence type="ECO:0000313" key="1">
    <source>
        <dbReference type="EMBL" id="MDQ1110022.1"/>
    </source>
</evidence>
<dbReference type="InterPro" id="IPR036388">
    <property type="entry name" value="WH-like_DNA-bd_sf"/>
</dbReference>
<dbReference type="InterPro" id="IPR036390">
    <property type="entry name" value="WH_DNA-bd_sf"/>
</dbReference>
<accession>A0AAP5AJT4</accession>
<gene>
    <name evidence="1" type="ORF">QE424_003181</name>
</gene>
<dbReference type="EMBL" id="JAUTAS010000001">
    <property type="protein sequence ID" value="MDQ1110022.1"/>
    <property type="molecule type" value="Genomic_DNA"/>
</dbReference>
<dbReference type="AlphaFoldDB" id="A0AAP5AJT4"/>
<dbReference type="RefSeq" id="WP_307107536.1">
    <property type="nucleotide sequence ID" value="NZ_JAUTAS010000001.1"/>
</dbReference>
<dbReference type="GO" id="GO:0003677">
    <property type="term" value="F:DNA binding"/>
    <property type="evidence" value="ECO:0007669"/>
    <property type="project" value="UniProtKB-KW"/>
</dbReference>
<evidence type="ECO:0000313" key="2">
    <source>
        <dbReference type="Proteomes" id="UP001226084"/>
    </source>
</evidence>